<organism evidence="1 2">
    <name type="scientific">Aldrovandia affinis</name>
    <dbReference type="NCBI Taxonomy" id="143900"/>
    <lineage>
        <taxon>Eukaryota</taxon>
        <taxon>Metazoa</taxon>
        <taxon>Chordata</taxon>
        <taxon>Craniata</taxon>
        <taxon>Vertebrata</taxon>
        <taxon>Euteleostomi</taxon>
        <taxon>Actinopterygii</taxon>
        <taxon>Neopterygii</taxon>
        <taxon>Teleostei</taxon>
        <taxon>Notacanthiformes</taxon>
        <taxon>Halosauridae</taxon>
        <taxon>Aldrovandia</taxon>
    </lineage>
</organism>
<gene>
    <name evidence="1" type="ORF">AAFF_G00154620</name>
</gene>
<sequence>MREYWDSNQNRRTDVLLGLPHFLREHSSKFLKTCKPTEPEENLMVTEVSSGDALPKDMIGIALILVEQIVLHDLVDIPSLH</sequence>
<protein>
    <submittedName>
        <fullName evidence="1">Uncharacterized protein</fullName>
    </submittedName>
</protein>
<dbReference type="Proteomes" id="UP001221898">
    <property type="component" value="Unassembled WGS sequence"/>
</dbReference>
<dbReference type="AlphaFoldDB" id="A0AAD7WXG5"/>
<evidence type="ECO:0000313" key="1">
    <source>
        <dbReference type="EMBL" id="KAJ8411824.1"/>
    </source>
</evidence>
<comment type="caution">
    <text evidence="1">The sequence shown here is derived from an EMBL/GenBank/DDBJ whole genome shotgun (WGS) entry which is preliminary data.</text>
</comment>
<accession>A0AAD7WXG5</accession>
<dbReference type="EMBL" id="JAINUG010000021">
    <property type="protein sequence ID" value="KAJ8411824.1"/>
    <property type="molecule type" value="Genomic_DNA"/>
</dbReference>
<proteinExistence type="predicted"/>
<evidence type="ECO:0000313" key="2">
    <source>
        <dbReference type="Proteomes" id="UP001221898"/>
    </source>
</evidence>
<reference evidence="1" key="1">
    <citation type="journal article" date="2023" name="Science">
        <title>Genome structures resolve the early diversification of teleost fishes.</title>
        <authorList>
            <person name="Parey E."/>
            <person name="Louis A."/>
            <person name="Montfort J."/>
            <person name="Bouchez O."/>
            <person name="Roques C."/>
            <person name="Iampietro C."/>
            <person name="Lluch J."/>
            <person name="Castinel A."/>
            <person name="Donnadieu C."/>
            <person name="Desvignes T."/>
            <person name="Floi Bucao C."/>
            <person name="Jouanno E."/>
            <person name="Wen M."/>
            <person name="Mejri S."/>
            <person name="Dirks R."/>
            <person name="Jansen H."/>
            <person name="Henkel C."/>
            <person name="Chen W.J."/>
            <person name="Zahm M."/>
            <person name="Cabau C."/>
            <person name="Klopp C."/>
            <person name="Thompson A.W."/>
            <person name="Robinson-Rechavi M."/>
            <person name="Braasch I."/>
            <person name="Lecointre G."/>
            <person name="Bobe J."/>
            <person name="Postlethwait J.H."/>
            <person name="Berthelot C."/>
            <person name="Roest Crollius H."/>
            <person name="Guiguen Y."/>
        </authorList>
    </citation>
    <scope>NUCLEOTIDE SEQUENCE</scope>
    <source>
        <strain evidence="1">NC1722</strain>
    </source>
</reference>
<keyword evidence="2" id="KW-1185">Reference proteome</keyword>
<name>A0AAD7WXG5_9TELE</name>